<gene>
    <name evidence="1" type="ORF">TPC1_31305</name>
</gene>
<feature type="non-terminal residue" evidence="1">
    <location>
        <position position="1"/>
    </location>
</feature>
<dbReference type="AlphaFoldDB" id="A0A146JX21"/>
<evidence type="ECO:0000313" key="1">
    <source>
        <dbReference type="EMBL" id="JAP89200.1"/>
    </source>
</evidence>
<protein>
    <submittedName>
        <fullName evidence="1">Uncharacterized protein</fullName>
    </submittedName>
</protein>
<feature type="non-terminal residue" evidence="1">
    <location>
        <position position="381"/>
    </location>
</feature>
<organism evidence="1">
    <name type="scientific">Trepomonas sp. PC1</name>
    <dbReference type="NCBI Taxonomy" id="1076344"/>
    <lineage>
        <taxon>Eukaryota</taxon>
        <taxon>Metamonada</taxon>
        <taxon>Diplomonadida</taxon>
        <taxon>Hexamitidae</taxon>
        <taxon>Hexamitinae</taxon>
        <taxon>Trepomonas</taxon>
    </lineage>
</organism>
<accession>A0A146JX21</accession>
<sequence>ENTKQMQGLKQKLDKMIIETFEFKDNLFYFYKNAEELDLQHQKLKQNLEKLQGVCHTKQFIKSNVDYDIQTVQKWEEVVILRFKLSLRNAIIKLAFQSNINPYQVNEYCIQKDLYEQDESFNVDMLKPVQLLDLKCHQWELMPFSSNFNIIQKVLQVPDLWISCGVNFSLVNKIIYNCEGYKGILIIDSDKQFEIIVKNFIKTMNNFVQKMRQPFNYQKMSGEEVSIRCLVNVFGSIKGLISDPTGPDVSFTFCQSQDIDEQFQDLETYILEKQNQVPVIITPNEPQQKLNYYQTIDNLFSPTYRLFIAYEDKLMQKYSNAVLEVIVSYWDYQLCSYYYYTHQDPDSEEYSLSARTDFLRTQSIFQGINNEFIDRNELFQT</sequence>
<dbReference type="EMBL" id="GDID01007406">
    <property type="protein sequence ID" value="JAP89200.1"/>
    <property type="molecule type" value="Transcribed_RNA"/>
</dbReference>
<name>A0A146JX21_9EUKA</name>
<proteinExistence type="predicted"/>
<reference evidence="1" key="1">
    <citation type="submission" date="2015-07" db="EMBL/GenBank/DDBJ databases">
        <title>Adaptation to a free-living lifestyle via gene acquisitions in the diplomonad Trepomonas sp. PC1.</title>
        <authorList>
            <person name="Xu F."/>
            <person name="Jerlstrom-Hultqvist J."/>
            <person name="Kolisko M."/>
            <person name="Simpson A.G.B."/>
            <person name="Roger A.J."/>
            <person name="Svard S.G."/>
            <person name="Andersson J.O."/>
        </authorList>
    </citation>
    <scope>NUCLEOTIDE SEQUENCE</scope>
    <source>
        <strain evidence="1">PC1</strain>
    </source>
</reference>